<dbReference type="AlphaFoldDB" id="A0A5M6DNY2"/>
<reference evidence="3 4" key="1">
    <citation type="submission" date="2019-09" db="EMBL/GenBank/DDBJ databases">
        <title>Genome sequence and assembly of Adhaeribacter sp.</title>
        <authorList>
            <person name="Chhetri G."/>
        </authorList>
    </citation>
    <scope>NUCLEOTIDE SEQUENCE [LARGE SCALE GENOMIC DNA]</scope>
    <source>
        <strain evidence="3 4">DK36</strain>
    </source>
</reference>
<dbReference type="PROSITE" id="PS50893">
    <property type="entry name" value="ABC_TRANSPORTER_2"/>
    <property type="match status" value="1"/>
</dbReference>
<dbReference type="RefSeq" id="WP_150087272.1">
    <property type="nucleotide sequence ID" value="NZ_VWSF01000003.1"/>
</dbReference>
<evidence type="ECO:0000259" key="2">
    <source>
        <dbReference type="PROSITE" id="PS50893"/>
    </source>
</evidence>
<sequence>MRIMRYHQIKEMDPYLSTIKGRYKLNPAFNLQNCQGEIVVLMGGRSSCVAWLHQVFQEQHDIQKRTYAGGRAIAAATNEAEFYYRNLSPVHSIYHQVYQVIHYYQSYLGVNQKKTLTEQYLTAAGLQAYRDLTPLQVPGLVIQQTKLALRFAAGHAVVLLDYLFDSLDASEKGLLHMSLLNLMDSEEKPRTVIYATQHLEDAVFMADRILIMNPVKLGAIAENLSVWLPRPRNRQTLKNLPTYKALLKLLHYLLTDALAVEDQHLLKQFAN</sequence>
<evidence type="ECO:0000313" key="4">
    <source>
        <dbReference type="Proteomes" id="UP000323426"/>
    </source>
</evidence>
<dbReference type="SUPFAM" id="SSF52540">
    <property type="entry name" value="P-loop containing nucleoside triphosphate hydrolases"/>
    <property type="match status" value="1"/>
</dbReference>
<dbReference type="Gene3D" id="3.40.50.300">
    <property type="entry name" value="P-loop containing nucleotide triphosphate hydrolases"/>
    <property type="match status" value="1"/>
</dbReference>
<dbReference type="EMBL" id="VWSF01000003">
    <property type="protein sequence ID" value="KAA5548136.1"/>
    <property type="molecule type" value="Genomic_DNA"/>
</dbReference>
<comment type="caution">
    <text evidence="3">The sequence shown here is derived from an EMBL/GenBank/DDBJ whole genome shotgun (WGS) entry which is preliminary data.</text>
</comment>
<dbReference type="Proteomes" id="UP000323426">
    <property type="component" value="Unassembled WGS sequence"/>
</dbReference>
<dbReference type="PANTHER" id="PTHR42788:SF13">
    <property type="entry name" value="ALIPHATIC SULFONATES IMPORT ATP-BINDING PROTEIN SSUB"/>
    <property type="match status" value="1"/>
</dbReference>
<evidence type="ECO:0000313" key="3">
    <source>
        <dbReference type="EMBL" id="KAA5548136.1"/>
    </source>
</evidence>
<gene>
    <name evidence="3" type="ORF">F0145_05255</name>
</gene>
<organism evidence="3 4">
    <name type="scientific">Adhaeribacter rhizoryzae</name>
    <dbReference type="NCBI Taxonomy" id="2607907"/>
    <lineage>
        <taxon>Bacteria</taxon>
        <taxon>Pseudomonadati</taxon>
        <taxon>Bacteroidota</taxon>
        <taxon>Cytophagia</taxon>
        <taxon>Cytophagales</taxon>
        <taxon>Hymenobacteraceae</taxon>
        <taxon>Adhaeribacter</taxon>
    </lineage>
</organism>
<proteinExistence type="predicted"/>
<dbReference type="InterPro" id="IPR050166">
    <property type="entry name" value="ABC_transporter_ATP-bind"/>
</dbReference>
<keyword evidence="1" id="KW-0813">Transport</keyword>
<accession>A0A5M6DNY2</accession>
<dbReference type="GO" id="GO:0005524">
    <property type="term" value="F:ATP binding"/>
    <property type="evidence" value="ECO:0007669"/>
    <property type="project" value="InterPro"/>
</dbReference>
<evidence type="ECO:0000256" key="1">
    <source>
        <dbReference type="ARBA" id="ARBA00022448"/>
    </source>
</evidence>
<feature type="domain" description="ABC transporter" evidence="2">
    <location>
        <begin position="9"/>
        <end position="239"/>
    </location>
</feature>
<dbReference type="PANTHER" id="PTHR42788">
    <property type="entry name" value="TAURINE IMPORT ATP-BINDING PROTEIN-RELATED"/>
    <property type="match status" value="1"/>
</dbReference>
<dbReference type="InterPro" id="IPR003439">
    <property type="entry name" value="ABC_transporter-like_ATP-bd"/>
</dbReference>
<name>A0A5M6DNY2_9BACT</name>
<keyword evidence="4" id="KW-1185">Reference proteome</keyword>
<protein>
    <recommendedName>
        <fullName evidence="2">ABC transporter domain-containing protein</fullName>
    </recommendedName>
</protein>
<dbReference type="GO" id="GO:0016887">
    <property type="term" value="F:ATP hydrolysis activity"/>
    <property type="evidence" value="ECO:0007669"/>
    <property type="project" value="InterPro"/>
</dbReference>
<dbReference type="InterPro" id="IPR027417">
    <property type="entry name" value="P-loop_NTPase"/>
</dbReference>